<dbReference type="SUPFAM" id="SSF53244">
    <property type="entry name" value="MurD-like peptide ligases, peptide-binding domain"/>
    <property type="match status" value="1"/>
</dbReference>
<accession>A0A512HMA1</accession>
<keyword evidence="5" id="KW-0479">Metal-binding</keyword>
<dbReference type="Gene3D" id="3.90.190.20">
    <property type="entry name" value="Mur ligase, C-terminal domain"/>
    <property type="match status" value="1"/>
</dbReference>
<keyword evidence="6 10" id="KW-0547">Nucleotide-binding</keyword>
<dbReference type="GO" id="GO:0008841">
    <property type="term" value="F:dihydrofolate synthase activity"/>
    <property type="evidence" value="ECO:0007669"/>
    <property type="project" value="TreeGrafter"/>
</dbReference>
<dbReference type="Proteomes" id="UP000321717">
    <property type="component" value="Unassembled WGS sequence"/>
</dbReference>
<dbReference type="AlphaFoldDB" id="A0A512HMA1"/>
<sequence>MNMADPAFSKAEQVINELMGLHPKGFDLSLTRIRRLLELLGNPQDRLPPVIHVAGTNGKGSVTAFCRALLEAQGLSVHVHTSPHLVRWHERYRIGVKGGAGQLVEDTVFADALRRVAIANGGQQITVFEILTAVTFLLFSEQPADVAIIEVGLGGRFDATNVIETPAVSVIMPISLDHQPYLGDRVELIAAEKAGIMKRGQPVVIGQQEYDSAREVLVTTAERLGCPLAVFGQDFGAHEEFGRLVYQDEFGLMDLPLPRLPGRHQYGNAAAAIRAVKAAGFEVTAAMAEKAMNSVEWPGRLQRLTEGNLIAFAPSGAEIWVDGGHNPGAGEVIAEAMAGFEERQSRPLYLITGMINTKDPVGYFRAFADIAQDVFTVPIRGTDAALDPVALAHAAFEAGLVAAPMESVAEALQEIAERIDPDAAPPRILIGGSLYLVGNVLADNGTPPK</sequence>
<dbReference type="UniPathway" id="UPA00077">
    <property type="reaction ID" value="UER00157"/>
</dbReference>
<evidence type="ECO:0000256" key="4">
    <source>
        <dbReference type="ARBA" id="ARBA00022598"/>
    </source>
</evidence>
<comment type="catalytic activity">
    <reaction evidence="9">
        <text>(6S)-5,6,7,8-tetrahydrofolyl-(gamma-L-Glu)(n) + L-glutamate + ATP = (6S)-5,6,7,8-tetrahydrofolyl-(gamma-L-Glu)(n+1) + ADP + phosphate + H(+)</text>
        <dbReference type="Rhea" id="RHEA:10580"/>
        <dbReference type="Rhea" id="RHEA-COMP:14738"/>
        <dbReference type="Rhea" id="RHEA-COMP:14740"/>
        <dbReference type="ChEBI" id="CHEBI:15378"/>
        <dbReference type="ChEBI" id="CHEBI:29985"/>
        <dbReference type="ChEBI" id="CHEBI:30616"/>
        <dbReference type="ChEBI" id="CHEBI:43474"/>
        <dbReference type="ChEBI" id="CHEBI:141005"/>
        <dbReference type="ChEBI" id="CHEBI:456216"/>
        <dbReference type="EC" id="6.3.2.17"/>
    </reaction>
</comment>
<dbReference type="GO" id="GO:0005737">
    <property type="term" value="C:cytoplasm"/>
    <property type="evidence" value="ECO:0007669"/>
    <property type="project" value="TreeGrafter"/>
</dbReference>
<proteinExistence type="inferred from homology"/>
<gene>
    <name evidence="12" type="primary">folC</name>
    <name evidence="12" type="ORF">RNA01_35060</name>
</gene>
<dbReference type="GO" id="GO:0005524">
    <property type="term" value="F:ATP binding"/>
    <property type="evidence" value="ECO:0007669"/>
    <property type="project" value="UniProtKB-KW"/>
</dbReference>
<dbReference type="Gene3D" id="3.40.1190.10">
    <property type="entry name" value="Mur-like, catalytic domain"/>
    <property type="match status" value="1"/>
</dbReference>
<evidence type="ECO:0000256" key="10">
    <source>
        <dbReference type="PIRNR" id="PIRNR001563"/>
    </source>
</evidence>
<evidence type="ECO:0000256" key="1">
    <source>
        <dbReference type="ARBA" id="ARBA00001946"/>
    </source>
</evidence>
<dbReference type="InterPro" id="IPR036565">
    <property type="entry name" value="Mur-like_cat_sf"/>
</dbReference>
<keyword evidence="4 10" id="KW-0436">Ligase</keyword>
<keyword evidence="8" id="KW-0460">Magnesium</keyword>
<evidence type="ECO:0000256" key="5">
    <source>
        <dbReference type="ARBA" id="ARBA00022723"/>
    </source>
</evidence>
<dbReference type="GO" id="GO:0046872">
    <property type="term" value="F:metal ion binding"/>
    <property type="evidence" value="ECO:0007669"/>
    <property type="project" value="UniProtKB-KW"/>
</dbReference>
<dbReference type="InterPro" id="IPR013221">
    <property type="entry name" value="Mur_ligase_cen"/>
</dbReference>
<evidence type="ECO:0000256" key="8">
    <source>
        <dbReference type="ARBA" id="ARBA00022842"/>
    </source>
</evidence>
<evidence type="ECO:0000256" key="3">
    <source>
        <dbReference type="ARBA" id="ARBA00013025"/>
    </source>
</evidence>
<name>A0A512HMA1_9HYPH</name>
<dbReference type="PANTHER" id="PTHR11136:SF0">
    <property type="entry name" value="DIHYDROFOLATE SYNTHETASE-RELATED"/>
    <property type="match status" value="1"/>
</dbReference>
<dbReference type="GO" id="GO:0004326">
    <property type="term" value="F:tetrahydrofolylpolyglutamate synthase activity"/>
    <property type="evidence" value="ECO:0007669"/>
    <property type="project" value="UniProtKB-EC"/>
</dbReference>
<comment type="cofactor">
    <cofactor evidence="1">
        <name>Mg(2+)</name>
        <dbReference type="ChEBI" id="CHEBI:18420"/>
    </cofactor>
</comment>
<dbReference type="InterPro" id="IPR036615">
    <property type="entry name" value="Mur_ligase_C_dom_sf"/>
</dbReference>
<keyword evidence="13" id="KW-1185">Reference proteome</keyword>
<evidence type="ECO:0000313" key="13">
    <source>
        <dbReference type="Proteomes" id="UP000321717"/>
    </source>
</evidence>
<dbReference type="GO" id="GO:0046654">
    <property type="term" value="P:tetrahydrofolate biosynthetic process"/>
    <property type="evidence" value="ECO:0007669"/>
    <property type="project" value="UniProtKB-UniPathway"/>
</dbReference>
<dbReference type="PANTHER" id="PTHR11136">
    <property type="entry name" value="FOLYLPOLYGLUTAMATE SYNTHASE-RELATED"/>
    <property type="match status" value="1"/>
</dbReference>
<evidence type="ECO:0000313" key="12">
    <source>
        <dbReference type="EMBL" id="GEO86574.1"/>
    </source>
</evidence>
<dbReference type="InterPro" id="IPR018109">
    <property type="entry name" value="Folylpolyglutamate_synth_CS"/>
</dbReference>
<dbReference type="PIRSF" id="PIRSF001563">
    <property type="entry name" value="Folylpolyglu_synth"/>
    <property type="match status" value="1"/>
</dbReference>
<organism evidence="12 13">
    <name type="scientific">Ciceribacter naphthalenivorans</name>
    <dbReference type="NCBI Taxonomy" id="1118451"/>
    <lineage>
        <taxon>Bacteria</taxon>
        <taxon>Pseudomonadati</taxon>
        <taxon>Pseudomonadota</taxon>
        <taxon>Alphaproteobacteria</taxon>
        <taxon>Hyphomicrobiales</taxon>
        <taxon>Rhizobiaceae</taxon>
        <taxon>Ciceribacter</taxon>
    </lineage>
</organism>
<dbReference type="NCBIfam" id="TIGR01499">
    <property type="entry name" value="folC"/>
    <property type="match status" value="1"/>
</dbReference>
<evidence type="ECO:0000256" key="2">
    <source>
        <dbReference type="ARBA" id="ARBA00008276"/>
    </source>
</evidence>
<keyword evidence="7 10" id="KW-0067">ATP-binding</keyword>
<feature type="domain" description="Mur ligase central" evidence="11">
    <location>
        <begin position="53"/>
        <end position="275"/>
    </location>
</feature>
<evidence type="ECO:0000256" key="6">
    <source>
        <dbReference type="ARBA" id="ARBA00022741"/>
    </source>
</evidence>
<evidence type="ECO:0000256" key="7">
    <source>
        <dbReference type="ARBA" id="ARBA00022840"/>
    </source>
</evidence>
<dbReference type="SUPFAM" id="SSF53623">
    <property type="entry name" value="MurD-like peptide ligases, catalytic domain"/>
    <property type="match status" value="1"/>
</dbReference>
<evidence type="ECO:0000259" key="11">
    <source>
        <dbReference type="Pfam" id="PF08245"/>
    </source>
</evidence>
<evidence type="ECO:0000256" key="9">
    <source>
        <dbReference type="ARBA" id="ARBA00047493"/>
    </source>
</evidence>
<dbReference type="FunFam" id="3.40.1190.10:FF:000011">
    <property type="entry name" value="Folylpolyglutamate synthase/dihydrofolate synthase"/>
    <property type="match status" value="1"/>
</dbReference>
<dbReference type="InterPro" id="IPR001645">
    <property type="entry name" value="Folylpolyglutamate_synth"/>
</dbReference>
<comment type="similarity">
    <text evidence="2 10">Belongs to the folylpolyglutamate synthase family.</text>
</comment>
<dbReference type="Pfam" id="PF08245">
    <property type="entry name" value="Mur_ligase_M"/>
    <property type="match status" value="1"/>
</dbReference>
<dbReference type="PROSITE" id="PS01012">
    <property type="entry name" value="FOLYLPOLYGLU_SYNT_2"/>
    <property type="match status" value="1"/>
</dbReference>
<dbReference type="EC" id="6.3.2.17" evidence="3"/>
<reference evidence="12 13" key="1">
    <citation type="submission" date="2019-07" db="EMBL/GenBank/DDBJ databases">
        <title>Whole genome shotgun sequence of Rhizobium naphthalenivorans NBRC 107585.</title>
        <authorList>
            <person name="Hosoyama A."/>
            <person name="Uohara A."/>
            <person name="Ohji S."/>
            <person name="Ichikawa N."/>
        </authorList>
    </citation>
    <scope>NUCLEOTIDE SEQUENCE [LARGE SCALE GENOMIC DNA]</scope>
    <source>
        <strain evidence="12 13">NBRC 107585</strain>
    </source>
</reference>
<dbReference type="EMBL" id="BJZP01000021">
    <property type="protein sequence ID" value="GEO86574.1"/>
    <property type="molecule type" value="Genomic_DNA"/>
</dbReference>
<comment type="caution">
    <text evidence="12">The sequence shown here is derived from an EMBL/GenBank/DDBJ whole genome shotgun (WGS) entry which is preliminary data.</text>
</comment>
<protein>
    <recommendedName>
        <fullName evidence="3">tetrahydrofolate synthase</fullName>
        <ecNumber evidence="3">6.3.2.17</ecNumber>
    </recommendedName>
</protein>